<evidence type="ECO:0000256" key="7">
    <source>
        <dbReference type="ARBA" id="ARBA00022670"/>
    </source>
</evidence>
<name>A0A5B8U5C7_9ACTN</name>
<evidence type="ECO:0000313" key="13">
    <source>
        <dbReference type="Proteomes" id="UP000321805"/>
    </source>
</evidence>
<evidence type="ECO:0000256" key="2">
    <source>
        <dbReference type="ARBA" id="ARBA00004496"/>
    </source>
</evidence>
<evidence type="ECO:0000256" key="4">
    <source>
        <dbReference type="ARBA" id="ARBA00012568"/>
    </source>
</evidence>
<organism evidence="12 13">
    <name type="scientific">Baekduia soli</name>
    <dbReference type="NCBI Taxonomy" id="496014"/>
    <lineage>
        <taxon>Bacteria</taxon>
        <taxon>Bacillati</taxon>
        <taxon>Actinomycetota</taxon>
        <taxon>Thermoleophilia</taxon>
        <taxon>Solirubrobacterales</taxon>
        <taxon>Baekduiaceae</taxon>
        <taxon>Baekduia</taxon>
    </lineage>
</organism>
<dbReference type="Pfam" id="PF00561">
    <property type="entry name" value="Abhydrolase_1"/>
    <property type="match status" value="1"/>
</dbReference>
<dbReference type="PANTHER" id="PTHR43722:SF1">
    <property type="entry name" value="PROLINE IMINOPEPTIDASE"/>
    <property type="match status" value="1"/>
</dbReference>
<comment type="subcellular location">
    <subcellularLocation>
        <location evidence="2">Cytoplasm</location>
    </subcellularLocation>
</comment>
<accession>A0A5B8U5C7</accession>
<dbReference type="AlphaFoldDB" id="A0A5B8U5C7"/>
<keyword evidence="6" id="KW-0963">Cytoplasm</keyword>
<protein>
    <recommendedName>
        <fullName evidence="4">prolyl aminopeptidase</fullName>
        <ecNumber evidence="4">3.4.11.5</ecNumber>
    </recommendedName>
    <alternativeName>
        <fullName evidence="9">Prolyl aminopeptidase</fullName>
    </alternativeName>
</protein>
<keyword evidence="8 12" id="KW-0378">Hydrolase</keyword>
<dbReference type="EMBL" id="CP042430">
    <property type="protein sequence ID" value="QEC48048.1"/>
    <property type="molecule type" value="Genomic_DNA"/>
</dbReference>
<dbReference type="Proteomes" id="UP000321805">
    <property type="component" value="Chromosome"/>
</dbReference>
<evidence type="ECO:0000256" key="6">
    <source>
        <dbReference type="ARBA" id="ARBA00022490"/>
    </source>
</evidence>
<dbReference type="InterPro" id="IPR005944">
    <property type="entry name" value="Pro_iminopeptidase"/>
</dbReference>
<comment type="catalytic activity">
    <reaction evidence="1">
        <text>Release of N-terminal proline from a peptide.</text>
        <dbReference type="EC" id="3.4.11.5"/>
    </reaction>
</comment>
<gene>
    <name evidence="12" type="ORF">FSW04_11020</name>
</gene>
<dbReference type="KEGG" id="bsol:FSW04_11020"/>
<dbReference type="Gene3D" id="3.40.50.1820">
    <property type="entry name" value="alpha/beta hydrolase"/>
    <property type="match status" value="1"/>
</dbReference>
<dbReference type="EC" id="3.4.11.5" evidence="4"/>
<evidence type="ECO:0000256" key="5">
    <source>
        <dbReference type="ARBA" id="ARBA00022438"/>
    </source>
</evidence>
<keyword evidence="13" id="KW-1185">Reference proteome</keyword>
<dbReference type="GO" id="GO:0004177">
    <property type="term" value="F:aminopeptidase activity"/>
    <property type="evidence" value="ECO:0007669"/>
    <property type="project" value="UniProtKB-KW"/>
</dbReference>
<reference evidence="12 13" key="1">
    <citation type="journal article" date="2018" name="J. Microbiol.">
        <title>Baekduia soli gen. nov., sp. nov., a novel bacterium isolated from the soil of Baekdu Mountain and proposal of a novel family name, Baekduiaceae fam. nov.</title>
        <authorList>
            <person name="An D.S."/>
            <person name="Siddiqi M.Z."/>
            <person name="Kim K.H."/>
            <person name="Yu H.S."/>
            <person name="Im W.T."/>
        </authorList>
    </citation>
    <scope>NUCLEOTIDE SEQUENCE [LARGE SCALE GENOMIC DNA]</scope>
    <source>
        <strain evidence="12 13">BR7-21</strain>
    </source>
</reference>
<dbReference type="InterPro" id="IPR029058">
    <property type="entry name" value="AB_hydrolase_fold"/>
</dbReference>
<evidence type="ECO:0000256" key="9">
    <source>
        <dbReference type="ARBA" id="ARBA00029605"/>
    </source>
</evidence>
<dbReference type="OrthoDB" id="9796770at2"/>
<dbReference type="GO" id="GO:0005737">
    <property type="term" value="C:cytoplasm"/>
    <property type="evidence" value="ECO:0007669"/>
    <property type="project" value="UniProtKB-SubCell"/>
</dbReference>
<feature type="chain" id="PRO_5023109173" description="prolyl aminopeptidase" evidence="10">
    <location>
        <begin position="32"/>
        <end position="628"/>
    </location>
</feature>
<dbReference type="SUPFAM" id="SSF53474">
    <property type="entry name" value="alpha/beta-Hydrolases"/>
    <property type="match status" value="1"/>
</dbReference>
<evidence type="ECO:0000313" key="12">
    <source>
        <dbReference type="EMBL" id="QEC48048.1"/>
    </source>
</evidence>
<dbReference type="PANTHER" id="PTHR43722">
    <property type="entry name" value="PROLINE IMINOPEPTIDASE"/>
    <property type="match status" value="1"/>
</dbReference>
<dbReference type="PRINTS" id="PR00793">
    <property type="entry name" value="PROAMNOPTASE"/>
</dbReference>
<keyword evidence="7" id="KW-0645">Protease</keyword>
<keyword evidence="5" id="KW-0031">Aminopeptidase</keyword>
<feature type="domain" description="AB hydrolase-1" evidence="11">
    <location>
        <begin position="80"/>
        <end position="451"/>
    </location>
</feature>
<feature type="signal peptide" evidence="10">
    <location>
        <begin position="1"/>
        <end position="31"/>
    </location>
</feature>
<dbReference type="InterPro" id="IPR000073">
    <property type="entry name" value="AB_hydrolase_1"/>
</dbReference>
<evidence type="ECO:0000259" key="11">
    <source>
        <dbReference type="Pfam" id="PF00561"/>
    </source>
</evidence>
<evidence type="ECO:0000256" key="3">
    <source>
        <dbReference type="ARBA" id="ARBA00010088"/>
    </source>
</evidence>
<sequence>MPALRRSVPARMLLAAMLSLAALAGTSTAQAAIPWAPCATAGFECATVGVPLDRTGAVPGTISLAVSRVPAASNPNREAVVALAGGPGQAALPLAPDFATVLAPEIATRDLLVFDQRGTGLSGGLDCNALHQRSSLLSTAASCAAQLGPARGSYKTPDSVEDIEALRVAGGYDKLVLFGVSYGTKVALAYAAAHPANVSALILDSVVLPEGPDPFQRSTLSTAPRVLRELCANRACARATPDVTGDLTRMAAKLRKSPLRGRIVLTSGRRAAYSMNQTGLLDILLAGDLNPTLRAELPGSMRAALRGDAAPLLRLSVRSEGLTTGFQSAGGDSDALFLATTCEEAAFPWTRTASTEQRATEVTAAANQIPRAQLGPFSPKAALQGGPIPYCLGWPDQSPAPAPPGPLPQVPTLVLDGQMDLRTPFEDAAQVPARIPGAAVVEIPNTGHSVLGSDQSTCAKDSLAAFAAGQVPGACPATANPFRPTPRPPTRLSQIAAKGVVRKTIVTAAATVTDARRQIIGDALALGTAPRRVAGLRGGGATVTGSTFRLRSYQYVPGVVVSGTSDVDGNARLSVHGGGTAAGTLTITKNGAVTGRLGGKKVRFAVSAALRDRLPSLVRVLAQPRLGG</sequence>
<evidence type="ECO:0000256" key="10">
    <source>
        <dbReference type="SAM" id="SignalP"/>
    </source>
</evidence>
<evidence type="ECO:0000256" key="8">
    <source>
        <dbReference type="ARBA" id="ARBA00022801"/>
    </source>
</evidence>
<evidence type="ECO:0000256" key="1">
    <source>
        <dbReference type="ARBA" id="ARBA00001585"/>
    </source>
</evidence>
<keyword evidence="10" id="KW-0732">Signal</keyword>
<dbReference type="GO" id="GO:0006508">
    <property type="term" value="P:proteolysis"/>
    <property type="evidence" value="ECO:0007669"/>
    <property type="project" value="UniProtKB-KW"/>
</dbReference>
<proteinExistence type="inferred from homology"/>
<comment type="similarity">
    <text evidence="3">Belongs to the peptidase S33 family.</text>
</comment>
<dbReference type="InterPro" id="IPR002410">
    <property type="entry name" value="Peptidase_S33"/>
</dbReference>